<reference evidence="2" key="1">
    <citation type="journal article" date="2020" name="Stud. Mycol.">
        <title>101 Dothideomycetes genomes: a test case for predicting lifestyles and emergence of pathogens.</title>
        <authorList>
            <person name="Haridas S."/>
            <person name="Albert R."/>
            <person name="Binder M."/>
            <person name="Bloem J."/>
            <person name="Labutti K."/>
            <person name="Salamov A."/>
            <person name="Andreopoulos B."/>
            <person name="Baker S."/>
            <person name="Barry K."/>
            <person name="Bills G."/>
            <person name="Bluhm B."/>
            <person name="Cannon C."/>
            <person name="Castanera R."/>
            <person name="Culley D."/>
            <person name="Daum C."/>
            <person name="Ezra D."/>
            <person name="Gonzalez J."/>
            <person name="Henrissat B."/>
            <person name="Kuo A."/>
            <person name="Liang C."/>
            <person name="Lipzen A."/>
            <person name="Lutzoni F."/>
            <person name="Magnuson J."/>
            <person name="Mondo S."/>
            <person name="Nolan M."/>
            <person name="Ohm R."/>
            <person name="Pangilinan J."/>
            <person name="Park H.-J."/>
            <person name="Ramirez L."/>
            <person name="Alfaro M."/>
            <person name="Sun H."/>
            <person name="Tritt A."/>
            <person name="Yoshinaga Y."/>
            <person name="Zwiers L.-H."/>
            <person name="Turgeon B."/>
            <person name="Goodwin S."/>
            <person name="Spatafora J."/>
            <person name="Crous P."/>
            <person name="Grigoriev I."/>
        </authorList>
    </citation>
    <scope>NUCLEOTIDE SEQUENCE</scope>
    <source>
        <strain evidence="2">CBS 379.55</strain>
    </source>
</reference>
<feature type="coiled-coil region" evidence="1">
    <location>
        <begin position="101"/>
        <end position="135"/>
    </location>
</feature>
<organism evidence="2 3">
    <name type="scientific">Westerdykella ornata</name>
    <dbReference type="NCBI Taxonomy" id="318751"/>
    <lineage>
        <taxon>Eukaryota</taxon>
        <taxon>Fungi</taxon>
        <taxon>Dikarya</taxon>
        <taxon>Ascomycota</taxon>
        <taxon>Pezizomycotina</taxon>
        <taxon>Dothideomycetes</taxon>
        <taxon>Pleosporomycetidae</taxon>
        <taxon>Pleosporales</taxon>
        <taxon>Sporormiaceae</taxon>
        <taxon>Westerdykella</taxon>
    </lineage>
</organism>
<dbReference type="Proteomes" id="UP000800097">
    <property type="component" value="Unassembled WGS sequence"/>
</dbReference>
<accession>A0A6A6JGX4</accession>
<evidence type="ECO:0000256" key="1">
    <source>
        <dbReference type="SAM" id="Coils"/>
    </source>
</evidence>
<evidence type="ECO:0000313" key="2">
    <source>
        <dbReference type="EMBL" id="KAF2275444.1"/>
    </source>
</evidence>
<gene>
    <name evidence="2" type="ORF">EI97DRAFT_434286</name>
</gene>
<dbReference type="OrthoDB" id="3926908at2759"/>
<keyword evidence="3" id="KW-1185">Reference proteome</keyword>
<keyword evidence="1" id="KW-0175">Coiled coil</keyword>
<protein>
    <submittedName>
        <fullName evidence="2">Uncharacterized protein</fullName>
    </submittedName>
</protein>
<dbReference type="RefSeq" id="XP_033652983.1">
    <property type="nucleotide sequence ID" value="XM_033798597.1"/>
</dbReference>
<dbReference type="EMBL" id="ML986497">
    <property type="protein sequence ID" value="KAF2275444.1"/>
    <property type="molecule type" value="Genomic_DNA"/>
</dbReference>
<sequence length="146" mass="16706">MNAILYPENAHRPQDPPSAVPPMINRTGLPVPLDSPLRTHPSRIPGVYLTHANGYHTGGPGPTPSRVSEFAARFIEEHGIQDARQLERVVEGKISELMEVVMERMREREELVRKNEEVRKQLEDLEVQRMAEIRVQQKIKESRKKG</sequence>
<dbReference type="GeneID" id="54551772"/>
<name>A0A6A6JGX4_WESOR</name>
<dbReference type="AlphaFoldDB" id="A0A6A6JGX4"/>
<evidence type="ECO:0000313" key="3">
    <source>
        <dbReference type="Proteomes" id="UP000800097"/>
    </source>
</evidence>
<proteinExistence type="predicted"/>